<feature type="transmembrane region" description="Helical" evidence="5">
    <location>
        <begin position="117"/>
        <end position="142"/>
    </location>
</feature>
<dbReference type="Proteomes" id="UP000009046">
    <property type="component" value="Unassembled WGS sequence"/>
</dbReference>
<dbReference type="InterPro" id="IPR006694">
    <property type="entry name" value="Fatty_acid_hydroxylase"/>
</dbReference>
<evidence type="ECO:0000313" key="9">
    <source>
        <dbReference type="Proteomes" id="UP000009046"/>
    </source>
</evidence>
<dbReference type="OMA" id="DIRINQW"/>
<feature type="transmembrane region" description="Helical" evidence="5">
    <location>
        <begin position="154"/>
        <end position="174"/>
    </location>
</feature>
<dbReference type="GeneID" id="8233615"/>
<dbReference type="KEGG" id="phu:Phum_PHUM371030"/>
<keyword evidence="7" id="KW-0560">Oxidoreductase</keyword>
<evidence type="ECO:0000256" key="3">
    <source>
        <dbReference type="ARBA" id="ARBA00022989"/>
    </source>
</evidence>
<evidence type="ECO:0000256" key="2">
    <source>
        <dbReference type="ARBA" id="ARBA00022692"/>
    </source>
</evidence>
<dbReference type="GO" id="GO:0016020">
    <property type="term" value="C:membrane"/>
    <property type="evidence" value="ECO:0007669"/>
    <property type="project" value="UniProtKB-SubCell"/>
</dbReference>
<name>E0VQ41_PEDHC</name>
<sequence>MSMVLVSFTSFATILIFTLSLFVSPSFRDDALQQLKKFYHTTGDIRINQWNKFLNIVGDDPEILWGYGSWFVLILTYWIVGGVYTFLDVTNKPKVLRQYKVQPGTNEPITSSNLIKIICVILFNQIVVTIPLAQILGKIMIWRGTPPVRNLPPFHTTILEILFFIIVEEIAFYYSHRLLHHRRLYKYIHKKHHEWTAPISIVALYSNPIEHILSNILPAFLGVFILKSHVATAWLWFGLAIAFTLSEHSGYHLPFFPSSEAHDFHHMKFTNCYGVLGLLDWIHGTDLEFKKTMSYPRHRILLGTTCARQLFPDFKETKQKKIN</sequence>
<evidence type="ECO:0000256" key="1">
    <source>
        <dbReference type="ARBA" id="ARBA00004370"/>
    </source>
</evidence>
<dbReference type="GO" id="GO:0008610">
    <property type="term" value="P:lipid biosynthetic process"/>
    <property type="evidence" value="ECO:0007669"/>
    <property type="project" value="InterPro"/>
</dbReference>
<evidence type="ECO:0000313" key="7">
    <source>
        <dbReference type="EMBL" id="EEB15497.1"/>
    </source>
</evidence>
<dbReference type="GO" id="GO:0005506">
    <property type="term" value="F:iron ion binding"/>
    <property type="evidence" value="ECO:0007669"/>
    <property type="project" value="InterPro"/>
</dbReference>
<dbReference type="STRING" id="121224.E0VQ41"/>
<evidence type="ECO:0000259" key="6">
    <source>
        <dbReference type="Pfam" id="PF04116"/>
    </source>
</evidence>
<comment type="subcellular location">
    <subcellularLocation>
        <location evidence="1">Membrane</location>
    </subcellularLocation>
</comment>
<dbReference type="PANTHER" id="PTHR11863">
    <property type="entry name" value="STEROL DESATURASE"/>
    <property type="match status" value="1"/>
</dbReference>
<proteinExistence type="predicted"/>
<dbReference type="AlphaFoldDB" id="E0VQ41"/>
<dbReference type="InParanoid" id="E0VQ41"/>
<organism>
    <name type="scientific">Pediculus humanus subsp. corporis</name>
    <name type="common">Body louse</name>
    <dbReference type="NCBI Taxonomy" id="121224"/>
    <lineage>
        <taxon>Eukaryota</taxon>
        <taxon>Metazoa</taxon>
        <taxon>Ecdysozoa</taxon>
        <taxon>Arthropoda</taxon>
        <taxon>Hexapoda</taxon>
        <taxon>Insecta</taxon>
        <taxon>Pterygota</taxon>
        <taxon>Neoptera</taxon>
        <taxon>Paraneoptera</taxon>
        <taxon>Psocodea</taxon>
        <taxon>Troctomorpha</taxon>
        <taxon>Phthiraptera</taxon>
        <taxon>Anoplura</taxon>
        <taxon>Pediculidae</taxon>
        <taxon>Pediculus</taxon>
    </lineage>
</organism>
<dbReference type="OrthoDB" id="408954at2759"/>
<dbReference type="RefSeq" id="XP_002428235.1">
    <property type="nucleotide sequence ID" value="XM_002428190.1"/>
</dbReference>
<gene>
    <name evidence="8" type="primary">8233615</name>
    <name evidence="7" type="ORF">Phum_PHUM371030</name>
</gene>
<keyword evidence="2 5" id="KW-0812">Transmembrane</keyword>
<dbReference type="EMBL" id="DS235389">
    <property type="protein sequence ID" value="EEB15497.1"/>
    <property type="molecule type" value="Genomic_DNA"/>
</dbReference>
<evidence type="ECO:0000256" key="4">
    <source>
        <dbReference type="ARBA" id="ARBA00023136"/>
    </source>
</evidence>
<keyword evidence="3 5" id="KW-1133">Transmembrane helix</keyword>
<reference evidence="8" key="3">
    <citation type="submission" date="2021-02" db="UniProtKB">
        <authorList>
            <consortium name="EnsemblMetazoa"/>
        </authorList>
    </citation>
    <scope>IDENTIFICATION</scope>
    <source>
        <strain evidence="8">USDA</strain>
    </source>
</reference>
<evidence type="ECO:0000256" key="5">
    <source>
        <dbReference type="SAM" id="Phobius"/>
    </source>
</evidence>
<dbReference type="InterPro" id="IPR050307">
    <property type="entry name" value="Sterol_Desaturase_Related"/>
</dbReference>
<dbReference type="CTD" id="8233615"/>
<dbReference type="VEuPathDB" id="VectorBase:PHUM371030"/>
<reference evidence="7" key="2">
    <citation type="submission" date="2007-04" db="EMBL/GenBank/DDBJ databases">
        <title>The genome of the human body louse.</title>
        <authorList>
            <consortium name="The Human Body Louse Genome Consortium"/>
            <person name="Kirkness E."/>
            <person name="Walenz B."/>
            <person name="Hass B."/>
            <person name="Bruggner R."/>
            <person name="Strausberg R."/>
        </authorList>
    </citation>
    <scope>NUCLEOTIDE SEQUENCE</scope>
    <source>
        <strain evidence="7">USDA</strain>
    </source>
</reference>
<dbReference type="GO" id="GO:0016491">
    <property type="term" value="F:oxidoreductase activity"/>
    <property type="evidence" value="ECO:0007669"/>
    <property type="project" value="UniProtKB-KW"/>
</dbReference>
<keyword evidence="4 5" id="KW-0472">Membrane</keyword>
<protein>
    <submittedName>
        <fullName evidence="7 8">C-4 methylsterol oxidase, putative</fullName>
        <ecNumber evidence="7">1.14.13.72</ecNumber>
    </submittedName>
</protein>
<reference evidence="7" key="1">
    <citation type="submission" date="2007-04" db="EMBL/GenBank/DDBJ databases">
        <title>Annotation of Pediculus humanus corporis strain USDA.</title>
        <authorList>
            <person name="Kirkness E."/>
            <person name="Hannick L."/>
            <person name="Hass B."/>
            <person name="Bruggner R."/>
            <person name="Lawson D."/>
            <person name="Bidwell S."/>
            <person name="Joardar V."/>
            <person name="Caler E."/>
            <person name="Walenz B."/>
            <person name="Inman J."/>
            <person name="Schobel S."/>
            <person name="Galinsky K."/>
            <person name="Amedeo P."/>
            <person name="Strausberg R."/>
        </authorList>
    </citation>
    <scope>NUCLEOTIDE SEQUENCE</scope>
    <source>
        <strain evidence="7">USDA</strain>
    </source>
</reference>
<dbReference type="EnsemblMetazoa" id="PHUM371030-RA">
    <property type="protein sequence ID" value="PHUM371030-PA"/>
    <property type="gene ID" value="PHUM371030"/>
</dbReference>
<dbReference type="FunCoup" id="E0VQ41">
    <property type="interactions" value="171"/>
</dbReference>
<feature type="transmembrane region" description="Helical" evidence="5">
    <location>
        <begin position="67"/>
        <end position="87"/>
    </location>
</feature>
<dbReference type="EC" id="1.14.13.72" evidence="7"/>
<dbReference type="eggNOG" id="KOG0873">
    <property type="taxonomic scope" value="Eukaryota"/>
</dbReference>
<dbReference type="EMBL" id="AAZO01004319">
    <property type="status" value="NOT_ANNOTATED_CDS"/>
    <property type="molecule type" value="Genomic_DNA"/>
</dbReference>
<keyword evidence="9" id="KW-1185">Reference proteome</keyword>
<dbReference type="Pfam" id="PF04116">
    <property type="entry name" value="FA_hydroxylase"/>
    <property type="match status" value="1"/>
</dbReference>
<accession>E0VQ41</accession>
<evidence type="ECO:0000313" key="8">
    <source>
        <dbReference type="EnsemblMetazoa" id="PHUM371030-PA"/>
    </source>
</evidence>
<dbReference type="HOGENOM" id="CLU_047036_1_1_1"/>
<feature type="domain" description="Fatty acid hydroxylase" evidence="6">
    <location>
        <begin position="162"/>
        <end position="285"/>
    </location>
</feature>